<dbReference type="EMBL" id="FTNU01000003">
    <property type="protein sequence ID" value="SIR83719.1"/>
    <property type="molecule type" value="Genomic_DNA"/>
</dbReference>
<evidence type="ECO:0000313" key="2">
    <source>
        <dbReference type="Proteomes" id="UP000187495"/>
    </source>
</evidence>
<organism evidence="1 2">
    <name type="scientific">Moraxella cuniculi DSM 21768</name>
    <dbReference type="NCBI Taxonomy" id="1122245"/>
    <lineage>
        <taxon>Bacteria</taxon>
        <taxon>Pseudomonadati</taxon>
        <taxon>Pseudomonadota</taxon>
        <taxon>Gammaproteobacteria</taxon>
        <taxon>Moraxellales</taxon>
        <taxon>Moraxellaceae</taxon>
        <taxon>Moraxella</taxon>
    </lineage>
</organism>
<proteinExistence type="predicted"/>
<protein>
    <submittedName>
        <fullName evidence="1">Uncharacterized protein</fullName>
    </submittedName>
</protein>
<name>A0A1N7E6Q9_9GAMM</name>
<dbReference type="STRING" id="34061.B0189_04570"/>
<dbReference type="Proteomes" id="UP000187495">
    <property type="component" value="Unassembled WGS sequence"/>
</dbReference>
<gene>
    <name evidence="1" type="ORF">SAMN02745664_103128</name>
</gene>
<sequence length="65" mass="7369">MDNSPRRISAGKVFCINEIANTLTVMAILQGGVVRTYRFYFMPQKTLIGDFDIGIDSINKTRNKQ</sequence>
<reference evidence="2" key="1">
    <citation type="submission" date="2017-01" db="EMBL/GenBank/DDBJ databases">
        <authorList>
            <person name="Varghese N."/>
            <person name="Submissions S."/>
        </authorList>
    </citation>
    <scope>NUCLEOTIDE SEQUENCE [LARGE SCALE GENOMIC DNA]</scope>
    <source>
        <strain evidence="2">DSM 21768</strain>
    </source>
</reference>
<keyword evidence="2" id="KW-1185">Reference proteome</keyword>
<accession>A0A1N7E6Q9</accession>
<dbReference type="RefSeq" id="WP_076554828.1">
    <property type="nucleotide sequence ID" value="NZ_FTNU01000003.1"/>
</dbReference>
<dbReference type="AlphaFoldDB" id="A0A1N7E6Q9"/>
<evidence type="ECO:0000313" key="1">
    <source>
        <dbReference type="EMBL" id="SIR83719.1"/>
    </source>
</evidence>